<feature type="transmembrane region" description="Helical" evidence="7">
    <location>
        <begin position="211"/>
        <end position="229"/>
    </location>
</feature>
<dbReference type="PROSITE" id="PS00221">
    <property type="entry name" value="MIP"/>
    <property type="match status" value="1"/>
</dbReference>
<keyword evidence="5 7" id="KW-0472">Membrane</keyword>
<evidence type="ECO:0000256" key="3">
    <source>
        <dbReference type="ARBA" id="ARBA00022692"/>
    </source>
</evidence>
<comment type="subcellular location">
    <subcellularLocation>
        <location evidence="1">Membrane</location>
        <topology evidence="1">Multi-pass membrane protein</topology>
    </subcellularLocation>
</comment>
<feature type="transmembrane region" description="Helical" evidence="7">
    <location>
        <begin position="51"/>
        <end position="69"/>
    </location>
</feature>
<evidence type="ECO:0000256" key="6">
    <source>
        <dbReference type="RuleBase" id="RU000477"/>
    </source>
</evidence>
<proteinExistence type="inferred from homology"/>
<evidence type="ECO:0000256" key="5">
    <source>
        <dbReference type="ARBA" id="ARBA00023136"/>
    </source>
</evidence>
<comment type="caution">
    <text evidence="8">The sequence shown here is derived from an EMBL/GenBank/DDBJ whole genome shotgun (WGS) entry which is preliminary data.</text>
</comment>
<feature type="transmembrane region" description="Helical" evidence="7">
    <location>
        <begin position="166"/>
        <end position="184"/>
    </location>
</feature>
<dbReference type="GO" id="GO:0015267">
    <property type="term" value="F:channel activity"/>
    <property type="evidence" value="ECO:0007669"/>
    <property type="project" value="InterPro"/>
</dbReference>
<dbReference type="SUPFAM" id="SSF81338">
    <property type="entry name" value="Aquaporin-like"/>
    <property type="match status" value="1"/>
</dbReference>
<keyword evidence="2 6" id="KW-0813">Transport</keyword>
<keyword evidence="4 7" id="KW-1133">Transmembrane helix</keyword>
<reference evidence="8 9" key="1">
    <citation type="journal article" date="2019" name="Nat. Microbiol.">
        <title>Mediterranean grassland soil C-N compound turnover is dependent on rainfall and depth, and is mediated by genomically divergent microorganisms.</title>
        <authorList>
            <person name="Diamond S."/>
            <person name="Andeer P.F."/>
            <person name="Li Z."/>
            <person name="Crits-Christoph A."/>
            <person name="Burstein D."/>
            <person name="Anantharaman K."/>
            <person name="Lane K.R."/>
            <person name="Thomas B.C."/>
            <person name="Pan C."/>
            <person name="Northen T.R."/>
            <person name="Banfield J.F."/>
        </authorList>
    </citation>
    <scope>NUCLEOTIDE SEQUENCE [LARGE SCALE GENOMIC DNA]</scope>
    <source>
        <strain evidence="8">WS_3</strain>
    </source>
</reference>
<dbReference type="EMBL" id="VBOT01000097">
    <property type="protein sequence ID" value="TMQ50552.1"/>
    <property type="molecule type" value="Genomic_DNA"/>
</dbReference>
<gene>
    <name evidence="8" type="ORF">E6K73_07615</name>
</gene>
<dbReference type="InterPro" id="IPR034294">
    <property type="entry name" value="Aquaporin_transptr"/>
</dbReference>
<keyword evidence="3 6" id="KW-0812">Transmembrane</keyword>
<dbReference type="PROSITE" id="PS51257">
    <property type="entry name" value="PROKAR_LIPOPROTEIN"/>
    <property type="match status" value="1"/>
</dbReference>
<comment type="similarity">
    <text evidence="6">Belongs to the MIP/aquaporin (TC 1.A.8) family.</text>
</comment>
<evidence type="ECO:0000256" key="1">
    <source>
        <dbReference type="ARBA" id="ARBA00004141"/>
    </source>
</evidence>
<dbReference type="PANTHER" id="PTHR45724">
    <property type="entry name" value="AQUAPORIN NIP2-1"/>
    <property type="match status" value="1"/>
</dbReference>
<dbReference type="AlphaFoldDB" id="A0A538SGR3"/>
<dbReference type="InterPro" id="IPR023271">
    <property type="entry name" value="Aquaporin-like"/>
</dbReference>
<dbReference type="PRINTS" id="PR00783">
    <property type="entry name" value="MINTRINSICP"/>
</dbReference>
<evidence type="ECO:0000256" key="2">
    <source>
        <dbReference type="ARBA" id="ARBA00022448"/>
    </source>
</evidence>
<feature type="transmembrane region" description="Helical" evidence="7">
    <location>
        <begin position="97"/>
        <end position="118"/>
    </location>
</feature>
<dbReference type="GO" id="GO:0016020">
    <property type="term" value="C:membrane"/>
    <property type="evidence" value="ECO:0007669"/>
    <property type="project" value="UniProtKB-SubCell"/>
</dbReference>
<evidence type="ECO:0000313" key="9">
    <source>
        <dbReference type="Proteomes" id="UP000320184"/>
    </source>
</evidence>
<dbReference type="Gene3D" id="1.20.1080.10">
    <property type="entry name" value="Glycerol uptake facilitator protein"/>
    <property type="match status" value="1"/>
</dbReference>
<evidence type="ECO:0000256" key="7">
    <source>
        <dbReference type="SAM" id="Phobius"/>
    </source>
</evidence>
<evidence type="ECO:0000256" key="4">
    <source>
        <dbReference type="ARBA" id="ARBA00022989"/>
    </source>
</evidence>
<feature type="transmembrane region" description="Helical" evidence="7">
    <location>
        <begin position="138"/>
        <end position="159"/>
    </location>
</feature>
<accession>A0A538SGR3</accession>
<dbReference type="Pfam" id="PF00230">
    <property type="entry name" value="MIP"/>
    <property type="match status" value="1"/>
</dbReference>
<evidence type="ECO:0000313" key="8">
    <source>
        <dbReference type="EMBL" id="TMQ50552.1"/>
    </source>
</evidence>
<sequence length="287" mass="30723">MDALRRNWSHYLMEGLGLGLFMISAACFTTLLEHPASPLRAALPDPTLRRVLTGLAMGLTAVGLIYSPWGRRSGAHLNPSVTLAFLRLGRVAPWDGTFYVLAQFAGGIAGMSVAASALGPELAHPAVHYIVTEPGRWGAVPAFGAEAAISFVLMLTVLNVSSAPRLAHLTGVVAGSLVALWIGIEAPVSGMSMNPARSLGSAALAHEGRSLWLYFVAPPLGMLAAVEVFRRVRLRTLPDGREAERRLVCAKLHHAKGVRCIFCEHRERRERLESEVTPRAGAQPTAG</sequence>
<name>A0A538SGR3_UNCEI</name>
<dbReference type="PANTHER" id="PTHR45724:SF13">
    <property type="entry name" value="AQUAPORIN NIP1-1-RELATED"/>
    <property type="match status" value="1"/>
</dbReference>
<organism evidence="8 9">
    <name type="scientific">Eiseniibacteriota bacterium</name>
    <dbReference type="NCBI Taxonomy" id="2212470"/>
    <lineage>
        <taxon>Bacteria</taxon>
        <taxon>Candidatus Eiseniibacteriota</taxon>
    </lineage>
</organism>
<dbReference type="InterPro" id="IPR022357">
    <property type="entry name" value="MIP_CS"/>
</dbReference>
<feature type="transmembrane region" description="Helical" evidence="7">
    <location>
        <begin position="12"/>
        <end position="31"/>
    </location>
</feature>
<dbReference type="InterPro" id="IPR000425">
    <property type="entry name" value="MIP"/>
</dbReference>
<dbReference type="Proteomes" id="UP000320184">
    <property type="component" value="Unassembled WGS sequence"/>
</dbReference>
<protein>
    <submittedName>
        <fullName evidence="8">Aquaporin family protein</fullName>
    </submittedName>
</protein>